<proteinExistence type="predicted"/>
<accession>A0A562IYW6</accession>
<dbReference type="AlphaFoldDB" id="A0A562IYW6"/>
<keyword evidence="1" id="KW-0812">Transmembrane</keyword>
<dbReference type="CDD" id="cd04179">
    <property type="entry name" value="DPM_DPG-synthase_like"/>
    <property type="match status" value="1"/>
</dbReference>
<feature type="transmembrane region" description="Helical" evidence="1">
    <location>
        <begin position="251"/>
        <end position="277"/>
    </location>
</feature>
<dbReference type="Pfam" id="PF00535">
    <property type="entry name" value="Glycos_transf_2"/>
    <property type="match status" value="1"/>
</dbReference>
<dbReference type="InterPro" id="IPR029044">
    <property type="entry name" value="Nucleotide-diphossugar_trans"/>
</dbReference>
<keyword evidence="4" id="KW-1185">Reference proteome</keyword>
<dbReference type="PANTHER" id="PTHR48090">
    <property type="entry name" value="UNDECAPRENYL-PHOSPHATE 4-DEOXY-4-FORMAMIDO-L-ARABINOSE TRANSFERASE-RELATED"/>
    <property type="match status" value="1"/>
</dbReference>
<comment type="caution">
    <text evidence="3">The sequence shown here is derived from an EMBL/GenBank/DDBJ whole genome shotgun (WGS) entry which is preliminary data.</text>
</comment>
<dbReference type="Proteomes" id="UP000319627">
    <property type="component" value="Unassembled WGS sequence"/>
</dbReference>
<feature type="transmembrane region" description="Helical" evidence="1">
    <location>
        <begin position="289"/>
        <end position="311"/>
    </location>
</feature>
<dbReference type="EMBL" id="VLKG01000003">
    <property type="protein sequence ID" value="TWH76040.1"/>
    <property type="molecule type" value="Genomic_DNA"/>
</dbReference>
<evidence type="ECO:0000256" key="1">
    <source>
        <dbReference type="SAM" id="Phobius"/>
    </source>
</evidence>
<gene>
    <name evidence="3" type="ORF">LX59_00959</name>
</gene>
<keyword evidence="1" id="KW-1133">Transmembrane helix</keyword>
<dbReference type="Gene3D" id="3.90.550.10">
    <property type="entry name" value="Spore Coat Polysaccharide Biosynthesis Protein SpsA, Chain A"/>
    <property type="match status" value="1"/>
</dbReference>
<dbReference type="InterPro" id="IPR001173">
    <property type="entry name" value="Glyco_trans_2-like"/>
</dbReference>
<evidence type="ECO:0000313" key="3">
    <source>
        <dbReference type="EMBL" id="TWH76040.1"/>
    </source>
</evidence>
<dbReference type="GO" id="GO:0016740">
    <property type="term" value="F:transferase activity"/>
    <property type="evidence" value="ECO:0007669"/>
    <property type="project" value="UniProtKB-KW"/>
</dbReference>
<dbReference type="SUPFAM" id="SSF53448">
    <property type="entry name" value="Nucleotide-diphospho-sugar transferases"/>
    <property type="match status" value="1"/>
</dbReference>
<name>A0A562IYW6_9GAMM</name>
<keyword evidence="1" id="KW-0472">Membrane</keyword>
<keyword evidence="3" id="KW-0808">Transferase</keyword>
<dbReference type="InterPro" id="IPR050256">
    <property type="entry name" value="Glycosyltransferase_2"/>
</dbReference>
<sequence>MCYSSAELKDSLDLTFYLSGIYMIQSVNVAVLIPCFNEEVTIAKTVLDFKKALPEAIVYVYDNNSSDRTAEVARAAGAVVRHEAQQGKGNVVRRMFRDIEADVYIMVDGDDTYDAYLAKDLITELLSGPFDLVNCIRKETEQAAYREGHRLGNLLLTGVVRNIFGSRVKDMLSGYKAFSRRFVKSFPSISSGFDIETELTVHALELSLPISHVEGSYQGRPEGSQSKLRTYRDGWRILMLILKLIRHERPLFFFGVIAVLLIFTALVIIEPVIVTYIDTGLVPRLPTAVLATGIMLLSAMSFVTGLVLDTVTRGRRELRLLTYLQYSAPVQLDHMSSLSSSARD</sequence>
<organism evidence="3 4">
    <name type="scientific">Azomonas agilis</name>
    <dbReference type="NCBI Taxonomy" id="116849"/>
    <lineage>
        <taxon>Bacteria</taxon>
        <taxon>Pseudomonadati</taxon>
        <taxon>Pseudomonadota</taxon>
        <taxon>Gammaproteobacteria</taxon>
        <taxon>Pseudomonadales</taxon>
        <taxon>Pseudomonadaceae</taxon>
        <taxon>Azomonas</taxon>
    </lineage>
</organism>
<feature type="domain" description="Glycosyltransferase 2-like" evidence="2">
    <location>
        <begin position="31"/>
        <end position="181"/>
    </location>
</feature>
<evidence type="ECO:0000313" key="4">
    <source>
        <dbReference type="Proteomes" id="UP000319627"/>
    </source>
</evidence>
<dbReference type="PANTHER" id="PTHR48090:SF7">
    <property type="entry name" value="RFBJ PROTEIN"/>
    <property type="match status" value="1"/>
</dbReference>
<protein>
    <submittedName>
        <fullName evidence="3">Glycosyltransferase involved in cell wall biosynthesis</fullName>
    </submittedName>
</protein>
<feature type="transmembrane region" description="Helical" evidence="1">
    <location>
        <begin position="14"/>
        <end position="36"/>
    </location>
</feature>
<reference evidence="3 4" key="1">
    <citation type="submission" date="2019-07" db="EMBL/GenBank/DDBJ databases">
        <title>Genomic Encyclopedia of Type Strains, Phase I: the one thousand microbial genomes (KMG-I) project.</title>
        <authorList>
            <person name="Kyrpides N."/>
        </authorList>
    </citation>
    <scope>NUCLEOTIDE SEQUENCE [LARGE SCALE GENOMIC DNA]</scope>
    <source>
        <strain evidence="3 4">DSM 375</strain>
    </source>
</reference>
<evidence type="ECO:0000259" key="2">
    <source>
        <dbReference type="Pfam" id="PF00535"/>
    </source>
</evidence>